<keyword evidence="2" id="KW-1185">Reference proteome</keyword>
<comment type="caution">
    <text evidence="1">The sequence shown here is derived from an EMBL/GenBank/DDBJ whole genome shotgun (WGS) entry which is preliminary data.</text>
</comment>
<dbReference type="EMBL" id="MU003527">
    <property type="protein sequence ID" value="KAF2465887.1"/>
    <property type="molecule type" value="Genomic_DNA"/>
</dbReference>
<evidence type="ECO:0000313" key="2">
    <source>
        <dbReference type="Proteomes" id="UP000799755"/>
    </source>
</evidence>
<proteinExistence type="predicted"/>
<organism evidence="1 2">
    <name type="scientific">Lindgomyces ingoldianus</name>
    <dbReference type="NCBI Taxonomy" id="673940"/>
    <lineage>
        <taxon>Eukaryota</taxon>
        <taxon>Fungi</taxon>
        <taxon>Dikarya</taxon>
        <taxon>Ascomycota</taxon>
        <taxon>Pezizomycotina</taxon>
        <taxon>Dothideomycetes</taxon>
        <taxon>Pleosporomycetidae</taxon>
        <taxon>Pleosporales</taxon>
        <taxon>Lindgomycetaceae</taxon>
        <taxon>Lindgomyces</taxon>
    </lineage>
</organism>
<sequence>MYCNFSRHNIGLRRHKSLAPRLFSQSFEESYMARVELKLHEFTGWWITGKYSPDKIRNWECADTPRHEKLLENYEILNLTSQQRKSRKLKPNICGIIVLFSSIYLQYTVFVIFSGFWPHWPDDWWNTLLRLGLQLKGSAQSNQVRMSLAFVSQPLASPPKHYVNGNPPIPIMNVRCLCIHMEKTTAEDVGTASIVTMGNNDPSLHINNVTLHAVLERIAILILSAILFYHIPSRANANRNTKTSTDFCSHSFIAMGMAIKKMGELATRPRTPSFLLISTSSINYSFQGILDMPEIKNGKSVIIDDTHGIGLATAQLLLSERAGVIVTGPLTHKCDITSTLAISTLAETVSSHFGQGPQLTPLITPGRAIIFTTSFANRRGIPGMFVYAVSQTAIHSLRN</sequence>
<reference evidence="1" key="1">
    <citation type="journal article" date="2020" name="Stud. Mycol.">
        <title>101 Dothideomycetes genomes: a test case for predicting lifestyles and emergence of pathogens.</title>
        <authorList>
            <person name="Haridas S."/>
            <person name="Albert R."/>
            <person name="Binder M."/>
            <person name="Bloem J."/>
            <person name="Labutti K."/>
            <person name="Salamov A."/>
            <person name="Andreopoulos B."/>
            <person name="Baker S."/>
            <person name="Barry K."/>
            <person name="Bills G."/>
            <person name="Bluhm B."/>
            <person name="Cannon C."/>
            <person name="Castanera R."/>
            <person name="Culley D."/>
            <person name="Daum C."/>
            <person name="Ezra D."/>
            <person name="Gonzalez J."/>
            <person name="Henrissat B."/>
            <person name="Kuo A."/>
            <person name="Liang C."/>
            <person name="Lipzen A."/>
            <person name="Lutzoni F."/>
            <person name="Magnuson J."/>
            <person name="Mondo S."/>
            <person name="Nolan M."/>
            <person name="Ohm R."/>
            <person name="Pangilinan J."/>
            <person name="Park H.-J."/>
            <person name="Ramirez L."/>
            <person name="Alfaro M."/>
            <person name="Sun H."/>
            <person name="Tritt A."/>
            <person name="Yoshinaga Y."/>
            <person name="Zwiers L.-H."/>
            <person name="Turgeon B."/>
            <person name="Goodwin S."/>
            <person name="Spatafora J."/>
            <person name="Crous P."/>
            <person name="Grigoriev I."/>
        </authorList>
    </citation>
    <scope>NUCLEOTIDE SEQUENCE</scope>
    <source>
        <strain evidence="1">ATCC 200398</strain>
    </source>
</reference>
<protein>
    <submittedName>
        <fullName evidence="1">Uncharacterized protein</fullName>
    </submittedName>
</protein>
<accession>A0ACB6QG75</accession>
<name>A0ACB6QG75_9PLEO</name>
<dbReference type="Proteomes" id="UP000799755">
    <property type="component" value="Unassembled WGS sequence"/>
</dbReference>
<gene>
    <name evidence="1" type="ORF">BDR25DRAFT_360058</name>
</gene>
<evidence type="ECO:0000313" key="1">
    <source>
        <dbReference type="EMBL" id="KAF2465887.1"/>
    </source>
</evidence>